<dbReference type="PANTHER" id="PTHR46372">
    <property type="entry name" value="PROTEIN WVD2-LIKE 3"/>
    <property type="match status" value="1"/>
</dbReference>
<evidence type="ECO:0000256" key="3">
    <source>
        <dbReference type="ARBA" id="ARBA00022490"/>
    </source>
</evidence>
<accession>D8QUT6</accession>
<feature type="domain" description="TPX2 C-terminal" evidence="7">
    <location>
        <begin position="1"/>
        <end position="41"/>
    </location>
</feature>
<sequence length="60" mass="6801">EEMEAEIKQLRKSLTFKATPMPSFYQEAPPPKAELRKIPTTRARSPKLGRRKSISGAESE</sequence>
<dbReference type="KEGG" id="smo:SELMODRAFT_28462"/>
<feature type="compositionally biased region" description="Basic residues" evidence="6">
    <location>
        <begin position="44"/>
        <end position="53"/>
    </location>
</feature>
<evidence type="ECO:0000313" key="9">
    <source>
        <dbReference type="EMBL" id="EFJ36349.1"/>
    </source>
</evidence>
<organism evidence="10">
    <name type="scientific">Selaginella moellendorffii</name>
    <name type="common">Spikemoss</name>
    <dbReference type="NCBI Taxonomy" id="88036"/>
    <lineage>
        <taxon>Eukaryota</taxon>
        <taxon>Viridiplantae</taxon>
        <taxon>Streptophyta</taxon>
        <taxon>Embryophyta</taxon>
        <taxon>Tracheophyta</taxon>
        <taxon>Lycopodiopsida</taxon>
        <taxon>Selaginellales</taxon>
        <taxon>Selaginellaceae</taxon>
        <taxon>Selaginella</taxon>
    </lineage>
</organism>
<dbReference type="AlphaFoldDB" id="D8QUT6"/>
<evidence type="ECO:0000256" key="2">
    <source>
        <dbReference type="ARBA" id="ARBA00005885"/>
    </source>
</evidence>
<keyword evidence="3" id="KW-0963">Cytoplasm</keyword>
<keyword evidence="5" id="KW-0206">Cytoskeleton</keyword>
<comment type="similarity">
    <text evidence="2">Belongs to the TPX2 family.</text>
</comment>
<evidence type="ECO:0000313" key="8">
    <source>
        <dbReference type="EMBL" id="EFJ09555.1"/>
    </source>
</evidence>
<keyword evidence="10" id="KW-1185">Reference proteome</keyword>
<dbReference type="InterPro" id="IPR044806">
    <property type="entry name" value="WVD2/WDL1-4"/>
</dbReference>
<dbReference type="GO" id="GO:0008017">
    <property type="term" value="F:microtubule binding"/>
    <property type="evidence" value="ECO:0007669"/>
    <property type="project" value="InterPro"/>
</dbReference>
<dbReference type="GO" id="GO:0005874">
    <property type="term" value="C:microtubule"/>
    <property type="evidence" value="ECO:0007669"/>
    <property type="project" value="UniProtKB-KW"/>
</dbReference>
<keyword evidence="4" id="KW-0493">Microtubule</keyword>
<dbReference type="GO" id="GO:0000226">
    <property type="term" value="P:microtubule cytoskeleton organization"/>
    <property type="evidence" value="ECO:0007669"/>
    <property type="project" value="InterPro"/>
</dbReference>
<evidence type="ECO:0000313" key="10">
    <source>
        <dbReference type="Proteomes" id="UP000001514"/>
    </source>
</evidence>
<dbReference type="EMBL" id="GL377567">
    <property type="protein sequence ID" value="EFJ36349.1"/>
    <property type="molecule type" value="Genomic_DNA"/>
</dbReference>
<dbReference type="OrthoDB" id="913690at2759"/>
<comment type="subcellular location">
    <subcellularLocation>
        <location evidence="1">Cytoplasm</location>
        <location evidence="1">Cytoskeleton</location>
    </subcellularLocation>
</comment>
<dbReference type="Proteomes" id="UP000001514">
    <property type="component" value="Unassembled WGS sequence"/>
</dbReference>
<feature type="non-terminal residue" evidence="9">
    <location>
        <position position="1"/>
    </location>
</feature>
<protein>
    <recommendedName>
        <fullName evidence="7">TPX2 C-terminal domain-containing protein</fullName>
    </recommendedName>
</protein>
<evidence type="ECO:0000256" key="5">
    <source>
        <dbReference type="ARBA" id="ARBA00023212"/>
    </source>
</evidence>
<dbReference type="InterPro" id="IPR027329">
    <property type="entry name" value="TPX2_C"/>
</dbReference>
<evidence type="ECO:0000256" key="4">
    <source>
        <dbReference type="ARBA" id="ARBA00022701"/>
    </source>
</evidence>
<gene>
    <name evidence="8" type="ORF">SELMODRAFT_28462</name>
    <name evidence="9" type="ORF">SELMODRAFT_38526</name>
</gene>
<feature type="region of interest" description="Disordered" evidence="6">
    <location>
        <begin position="19"/>
        <end position="60"/>
    </location>
</feature>
<dbReference type="InParanoid" id="D8QUT6"/>
<proteinExistence type="inferred from homology"/>
<dbReference type="Gramene" id="EFJ36349">
    <property type="protein sequence ID" value="EFJ36349"/>
    <property type="gene ID" value="SELMODRAFT_38526"/>
</dbReference>
<evidence type="ECO:0000259" key="7">
    <source>
        <dbReference type="Pfam" id="PF06886"/>
    </source>
</evidence>
<dbReference type="HOGENOM" id="CLU_2948825_0_0_1"/>
<dbReference type="Pfam" id="PF06886">
    <property type="entry name" value="TPX2"/>
    <property type="match status" value="1"/>
</dbReference>
<reference evidence="9 10" key="1">
    <citation type="journal article" date="2011" name="Science">
        <title>The Selaginella genome identifies genetic changes associated with the evolution of vascular plants.</title>
        <authorList>
            <person name="Banks J.A."/>
            <person name="Nishiyama T."/>
            <person name="Hasebe M."/>
            <person name="Bowman J.L."/>
            <person name="Gribskov M."/>
            <person name="dePamphilis C."/>
            <person name="Albert V.A."/>
            <person name="Aono N."/>
            <person name="Aoyama T."/>
            <person name="Ambrose B.A."/>
            <person name="Ashton N.W."/>
            <person name="Axtell M.J."/>
            <person name="Barker E."/>
            <person name="Barker M.S."/>
            <person name="Bennetzen J.L."/>
            <person name="Bonawitz N.D."/>
            <person name="Chapple C."/>
            <person name="Cheng C."/>
            <person name="Correa L.G."/>
            <person name="Dacre M."/>
            <person name="DeBarry J."/>
            <person name="Dreyer I."/>
            <person name="Elias M."/>
            <person name="Engstrom E.M."/>
            <person name="Estelle M."/>
            <person name="Feng L."/>
            <person name="Finet C."/>
            <person name="Floyd S.K."/>
            <person name="Frommer W.B."/>
            <person name="Fujita T."/>
            <person name="Gramzow L."/>
            <person name="Gutensohn M."/>
            <person name="Harholt J."/>
            <person name="Hattori M."/>
            <person name="Heyl A."/>
            <person name="Hirai T."/>
            <person name="Hiwatashi Y."/>
            <person name="Ishikawa M."/>
            <person name="Iwata M."/>
            <person name="Karol K.G."/>
            <person name="Koehler B."/>
            <person name="Kolukisaoglu U."/>
            <person name="Kubo M."/>
            <person name="Kurata T."/>
            <person name="Lalonde S."/>
            <person name="Li K."/>
            <person name="Li Y."/>
            <person name="Litt A."/>
            <person name="Lyons E."/>
            <person name="Manning G."/>
            <person name="Maruyama T."/>
            <person name="Michael T.P."/>
            <person name="Mikami K."/>
            <person name="Miyazaki S."/>
            <person name="Morinaga S."/>
            <person name="Murata T."/>
            <person name="Mueller-Roeber B."/>
            <person name="Nelson D.R."/>
            <person name="Obara M."/>
            <person name="Oguri Y."/>
            <person name="Olmstead R.G."/>
            <person name="Onodera N."/>
            <person name="Petersen B.L."/>
            <person name="Pils B."/>
            <person name="Prigge M."/>
            <person name="Rensing S.A."/>
            <person name="Riano-Pachon D.M."/>
            <person name="Roberts A.W."/>
            <person name="Sato Y."/>
            <person name="Scheller H.V."/>
            <person name="Schulz B."/>
            <person name="Schulz C."/>
            <person name="Shakirov E.V."/>
            <person name="Shibagaki N."/>
            <person name="Shinohara N."/>
            <person name="Shippen D.E."/>
            <person name="Soerensen I."/>
            <person name="Sotooka R."/>
            <person name="Sugimoto N."/>
            <person name="Sugita M."/>
            <person name="Sumikawa N."/>
            <person name="Tanurdzic M."/>
            <person name="Theissen G."/>
            <person name="Ulvskov P."/>
            <person name="Wakazuki S."/>
            <person name="Weng J.K."/>
            <person name="Willats W.W."/>
            <person name="Wipf D."/>
            <person name="Wolf P.G."/>
            <person name="Yang L."/>
            <person name="Zimmer A.D."/>
            <person name="Zhu Q."/>
            <person name="Mitros T."/>
            <person name="Hellsten U."/>
            <person name="Loque D."/>
            <person name="Otillar R."/>
            <person name="Salamov A."/>
            <person name="Schmutz J."/>
            <person name="Shapiro H."/>
            <person name="Lindquist E."/>
            <person name="Lucas S."/>
            <person name="Rokhsar D."/>
            <person name="Grigoriev I.V."/>
        </authorList>
    </citation>
    <scope>NUCLEOTIDE SEQUENCE [LARGE SCALE GENOMIC DNA]</scope>
</reference>
<evidence type="ECO:0000256" key="6">
    <source>
        <dbReference type="SAM" id="MobiDB-lite"/>
    </source>
</evidence>
<feature type="non-terminal residue" evidence="9">
    <location>
        <position position="60"/>
    </location>
</feature>
<dbReference type="EMBL" id="GL377662">
    <property type="protein sequence ID" value="EFJ09555.1"/>
    <property type="molecule type" value="Genomic_DNA"/>
</dbReference>
<name>D8QUT6_SELML</name>
<dbReference type="KEGG" id="smo:SELMODRAFT_38526"/>
<dbReference type="PANTHER" id="PTHR46372:SF2">
    <property type="entry name" value="PROTEIN WVD2-LIKE 3"/>
    <property type="match status" value="1"/>
</dbReference>
<dbReference type="Gramene" id="EFJ09555">
    <property type="protein sequence ID" value="EFJ09555"/>
    <property type="gene ID" value="SELMODRAFT_28462"/>
</dbReference>
<evidence type="ECO:0000256" key="1">
    <source>
        <dbReference type="ARBA" id="ARBA00004245"/>
    </source>
</evidence>